<protein>
    <submittedName>
        <fullName evidence="3">Uncharacterized protein LOC106770390</fullName>
    </submittedName>
</protein>
<dbReference type="InterPro" id="IPR018289">
    <property type="entry name" value="MULE_transposase_dom"/>
</dbReference>
<dbReference type="KEGG" id="vra:106770390"/>
<reference evidence="3" key="2">
    <citation type="submission" date="2025-08" db="UniProtKB">
        <authorList>
            <consortium name="RefSeq"/>
        </authorList>
    </citation>
    <scope>IDENTIFICATION</scope>
    <source>
        <tissue evidence="3">Leaf</tissue>
    </source>
</reference>
<dbReference type="Pfam" id="PF10551">
    <property type="entry name" value="MULE"/>
    <property type="match status" value="1"/>
</dbReference>
<dbReference type="STRING" id="3916.A0A1S3V058"/>
<dbReference type="OrthoDB" id="1396815at2759"/>
<name>A0A1S3V058_VIGRR</name>
<reference evidence="2" key="1">
    <citation type="journal article" date="2014" name="Nat. Commun.">
        <title>Genome sequence of mungbean and insights into evolution within Vigna species.</title>
        <authorList>
            <person name="Kang Y.J."/>
            <person name="Kim S.K."/>
            <person name="Kim M.Y."/>
            <person name="Lestari P."/>
            <person name="Kim K.H."/>
            <person name="Ha B.K."/>
            <person name="Jun T.H."/>
            <person name="Hwang W.J."/>
            <person name="Lee T."/>
            <person name="Lee J."/>
            <person name="Shim S."/>
            <person name="Yoon M.Y."/>
            <person name="Jang Y.E."/>
            <person name="Han K.S."/>
            <person name="Taeprayoon P."/>
            <person name="Yoon N."/>
            <person name="Somta P."/>
            <person name="Tanya P."/>
            <person name="Kim K.S."/>
            <person name="Gwag J.G."/>
            <person name="Moon J.K."/>
            <person name="Lee Y.H."/>
            <person name="Park B.S."/>
            <person name="Bombarely A."/>
            <person name="Doyle J.J."/>
            <person name="Jackson S.A."/>
            <person name="Schafleitner R."/>
            <person name="Srinives P."/>
            <person name="Varshney R.K."/>
            <person name="Lee S.H."/>
        </authorList>
    </citation>
    <scope>NUCLEOTIDE SEQUENCE [LARGE SCALE GENOMIC DNA]</scope>
    <source>
        <strain evidence="2">cv. VC1973A</strain>
    </source>
</reference>
<accession>A0A1S3V058</accession>
<dbReference type="AlphaFoldDB" id="A0A1S3V058"/>
<keyword evidence="2" id="KW-1185">Reference proteome</keyword>
<proteinExistence type="predicted"/>
<evidence type="ECO:0000313" key="3">
    <source>
        <dbReference type="RefSeq" id="XP_014511690.1"/>
    </source>
</evidence>
<evidence type="ECO:0000313" key="2">
    <source>
        <dbReference type="Proteomes" id="UP000087766"/>
    </source>
</evidence>
<evidence type="ECO:0000259" key="1">
    <source>
        <dbReference type="Pfam" id="PF10551"/>
    </source>
</evidence>
<dbReference type="PANTHER" id="PTHR31973:SF187">
    <property type="entry name" value="MUTATOR TRANSPOSASE MUDRA PROTEIN"/>
    <property type="match status" value="1"/>
</dbReference>
<organism evidence="2 3">
    <name type="scientific">Vigna radiata var. radiata</name>
    <name type="common">Mung bean</name>
    <name type="synonym">Phaseolus aureus</name>
    <dbReference type="NCBI Taxonomy" id="3916"/>
    <lineage>
        <taxon>Eukaryota</taxon>
        <taxon>Viridiplantae</taxon>
        <taxon>Streptophyta</taxon>
        <taxon>Embryophyta</taxon>
        <taxon>Tracheophyta</taxon>
        <taxon>Spermatophyta</taxon>
        <taxon>Magnoliopsida</taxon>
        <taxon>eudicotyledons</taxon>
        <taxon>Gunneridae</taxon>
        <taxon>Pentapetalae</taxon>
        <taxon>rosids</taxon>
        <taxon>fabids</taxon>
        <taxon>Fabales</taxon>
        <taxon>Fabaceae</taxon>
        <taxon>Papilionoideae</taxon>
        <taxon>50 kb inversion clade</taxon>
        <taxon>NPAAA clade</taxon>
        <taxon>indigoferoid/millettioid clade</taxon>
        <taxon>Phaseoleae</taxon>
        <taxon>Vigna</taxon>
    </lineage>
</organism>
<gene>
    <name evidence="3" type="primary">LOC106770390</name>
</gene>
<dbReference type="Proteomes" id="UP000087766">
    <property type="component" value="Chromosome 8"/>
</dbReference>
<dbReference type="GeneID" id="106770390"/>
<dbReference type="PANTHER" id="PTHR31973">
    <property type="entry name" value="POLYPROTEIN, PUTATIVE-RELATED"/>
    <property type="match status" value="1"/>
</dbReference>
<sequence>MVSVKCLGGKRKRKWYAYCSYVCGINSWQLRKVIDDHNCSRDFNVKLMASKWLSERMEKTVRENPNMKVMDIRDKVSRKWNVGISRNMAFRARTIAKDNVEGSFKEQFRRIYDYGHELLRKNPGPKLKIKVENSNGELIFNRFYACLKACKDSYMCCRPIIGLDGCFLKGKYEGELLTAIGRNGNEKILPIAYAVVDVENKDSWTWFLELLIEDLGGEVVCATCTFISDQQKGLLLAIQDLLPEVEQRYCVRHLCSNFRKKYP</sequence>
<feature type="domain" description="MULE transposase" evidence="1">
    <location>
        <begin position="161"/>
        <end position="257"/>
    </location>
</feature>
<dbReference type="RefSeq" id="XP_014511690.1">
    <property type="nucleotide sequence ID" value="XM_014656204.1"/>
</dbReference>